<dbReference type="Proteomes" id="UP001500604">
    <property type="component" value="Unassembled WGS sequence"/>
</dbReference>
<reference evidence="4" key="1">
    <citation type="journal article" date="2019" name="Int. J. Syst. Evol. Microbiol.">
        <title>The Global Catalogue of Microorganisms (GCM) 10K type strain sequencing project: providing services to taxonomists for standard genome sequencing and annotation.</title>
        <authorList>
            <consortium name="The Broad Institute Genomics Platform"/>
            <consortium name="The Broad Institute Genome Sequencing Center for Infectious Disease"/>
            <person name="Wu L."/>
            <person name="Ma J."/>
        </authorList>
    </citation>
    <scope>NUCLEOTIDE SEQUENCE [LARGE SCALE GENOMIC DNA]</scope>
    <source>
        <strain evidence="4">JCM 17805</strain>
    </source>
</reference>
<evidence type="ECO:0000313" key="4">
    <source>
        <dbReference type="Proteomes" id="UP001500604"/>
    </source>
</evidence>
<protein>
    <recommendedName>
        <fullName evidence="2">Polysaccharide biosynthesis protein CapD-like domain-containing protein</fullName>
    </recommendedName>
</protein>
<dbReference type="InterPro" id="IPR003869">
    <property type="entry name" value="Polysac_CapD-like"/>
</dbReference>
<dbReference type="CDD" id="cd05237">
    <property type="entry name" value="UDP_invert_4-6DH_SDR_e"/>
    <property type="match status" value="1"/>
</dbReference>
<comment type="similarity">
    <text evidence="1">Belongs to the polysaccharide synthase family.</text>
</comment>
<dbReference type="EMBL" id="BAABFL010000016">
    <property type="protein sequence ID" value="GAA4648041.1"/>
    <property type="molecule type" value="Genomic_DNA"/>
</dbReference>
<gene>
    <name evidence="3" type="ORF">GCM10023116_03030</name>
</gene>
<dbReference type="Pfam" id="PF02719">
    <property type="entry name" value="Polysacc_synt_2"/>
    <property type="match status" value="1"/>
</dbReference>
<dbReference type="InterPro" id="IPR051203">
    <property type="entry name" value="Polysaccharide_Synthase-Rel"/>
</dbReference>
<dbReference type="SUPFAM" id="SSF51735">
    <property type="entry name" value="NAD(P)-binding Rossmann-fold domains"/>
    <property type="match status" value="2"/>
</dbReference>
<feature type="domain" description="Polysaccharide biosynthesis protein CapD-like" evidence="2">
    <location>
        <begin position="125"/>
        <end position="443"/>
    </location>
</feature>
<accession>A0ABP8UVW4</accession>
<sequence length="498" mass="54399">MEALRSGDEYDPVALLDDDEALHGRTVSGCRIFKSGSLNEVLERYDCCDVFLALPSLPRHKLAGIVEGIEKPGLRIQSIPSLKLLAGGKFTINDVRDIRVEDVLGRDEVPAIDSLLEESVKDKVVMVTGAAGSIGSELCRQLLALKPECLIMFDHSEYGLYETSEAINALSVKLGSCALVVSVLGTITDARQLVDVMTTHQVETVYHAAAYKHVPIIENNVFEAFRNNVLGTLCCAQAAIIANVQRFILISSDKAVRPANIMGASKRVAEMTLQAASSLNLITLYPVKMPADFGNRDDVFDKTVANRTSFTMVRFGNVLGSSGSVVPLFRAQIRTGGPLTVTHPDMHRYFMTIREAVELVIQAGGMDNSGEVFVLDMGAPVNIRTLAQQMIRLSGLTLKDAEHPEGDIEIVHTGLRPGEKLYEELLIGDRASPTRHPKIFCANETVMSWSEITSLLDSMFVAYQEQNILQLKALFMSATHCTLPESDTITDASLSVKT</sequence>
<dbReference type="PANTHER" id="PTHR43318:SF1">
    <property type="entry name" value="POLYSACCHARIDE BIOSYNTHESIS PROTEIN EPSC-RELATED"/>
    <property type="match status" value="1"/>
</dbReference>
<dbReference type="InterPro" id="IPR036291">
    <property type="entry name" value="NAD(P)-bd_dom_sf"/>
</dbReference>
<evidence type="ECO:0000259" key="2">
    <source>
        <dbReference type="Pfam" id="PF02719"/>
    </source>
</evidence>
<evidence type="ECO:0000256" key="1">
    <source>
        <dbReference type="ARBA" id="ARBA00007430"/>
    </source>
</evidence>
<evidence type="ECO:0000313" key="3">
    <source>
        <dbReference type="EMBL" id="GAA4648041.1"/>
    </source>
</evidence>
<proteinExistence type="inferred from homology"/>
<organism evidence="3 4">
    <name type="scientific">Kistimonas scapharcae</name>
    <dbReference type="NCBI Taxonomy" id="1036133"/>
    <lineage>
        <taxon>Bacteria</taxon>
        <taxon>Pseudomonadati</taxon>
        <taxon>Pseudomonadota</taxon>
        <taxon>Gammaproteobacteria</taxon>
        <taxon>Oceanospirillales</taxon>
        <taxon>Endozoicomonadaceae</taxon>
        <taxon>Kistimonas</taxon>
    </lineage>
</organism>
<comment type="caution">
    <text evidence="3">The sequence shown here is derived from an EMBL/GenBank/DDBJ whole genome shotgun (WGS) entry which is preliminary data.</text>
</comment>
<dbReference type="Gene3D" id="3.40.50.720">
    <property type="entry name" value="NAD(P)-binding Rossmann-like Domain"/>
    <property type="match status" value="2"/>
</dbReference>
<name>A0ABP8UVW4_9GAMM</name>
<dbReference type="PANTHER" id="PTHR43318">
    <property type="entry name" value="UDP-N-ACETYLGLUCOSAMINE 4,6-DEHYDRATASE"/>
    <property type="match status" value="1"/>
</dbReference>
<keyword evidence="4" id="KW-1185">Reference proteome</keyword>